<keyword evidence="2" id="KW-1003">Cell membrane</keyword>
<dbReference type="RefSeq" id="WP_386715070.1">
    <property type="nucleotide sequence ID" value="NZ_JBHRSZ010000001.1"/>
</dbReference>
<keyword evidence="6" id="KW-0560">Oxidoreductase</keyword>
<keyword evidence="8" id="KW-0350">Heme biosynthesis</keyword>
<dbReference type="InterPro" id="IPR050450">
    <property type="entry name" value="COX15/CtaA_HemeA_synthase"/>
</dbReference>
<gene>
    <name evidence="13" type="ORF">ACFOEK_01435</name>
</gene>
<comment type="pathway">
    <text evidence="11">Porphyrin-containing compound metabolism.</text>
</comment>
<evidence type="ECO:0000313" key="13">
    <source>
        <dbReference type="EMBL" id="MFC3149684.1"/>
    </source>
</evidence>
<keyword evidence="3 12" id="KW-0812">Transmembrane</keyword>
<evidence type="ECO:0000256" key="8">
    <source>
        <dbReference type="ARBA" id="ARBA00023133"/>
    </source>
</evidence>
<sequence>MTKQLTNLALALVFVVIGLGALTRLLDAGLGCPDWPGCYGFLTPPNQPEHIELAEELYPNTPVVRHQAWMEMVHRYAAGTLGLLIFAITLRLYRTNKKSSTLSQATVIATVLSMVVIVQAAFGMWTVTLKLWPPIVTLHLLGGLITFGLLIVLRFLLQQPEITDRNQITKERNHGSPSHQTLKRLAVSALLVVFLQITLGAWTSSNYAGLACPDFPTCQNQWFEQVSIQKALSIPSYDNLSFLHGRTDAQTRVSIQVLHRLGAVITLIIVGVFLIQFLRSQHPYRKQIALVTSTLLVLQIVLGILTAVLLLPLTLALLHNLVAALLFGSLITANLLVAHSQTVPLVERTELTGIPETHTVGMTKEIQDGNIITHNS</sequence>
<dbReference type="Proteomes" id="UP001595476">
    <property type="component" value="Unassembled WGS sequence"/>
</dbReference>
<evidence type="ECO:0000256" key="5">
    <source>
        <dbReference type="ARBA" id="ARBA00022989"/>
    </source>
</evidence>
<dbReference type="PANTHER" id="PTHR35457:SF1">
    <property type="entry name" value="HEME A SYNTHASE"/>
    <property type="match status" value="1"/>
</dbReference>
<evidence type="ECO:0000256" key="3">
    <source>
        <dbReference type="ARBA" id="ARBA00022692"/>
    </source>
</evidence>
<evidence type="ECO:0000256" key="7">
    <source>
        <dbReference type="ARBA" id="ARBA00023004"/>
    </source>
</evidence>
<dbReference type="EMBL" id="JBHRSZ010000001">
    <property type="protein sequence ID" value="MFC3149684.1"/>
    <property type="molecule type" value="Genomic_DNA"/>
</dbReference>
<feature type="transmembrane region" description="Helical" evidence="12">
    <location>
        <begin position="317"/>
        <end position="338"/>
    </location>
</feature>
<keyword evidence="4" id="KW-0479">Metal-binding</keyword>
<feature type="transmembrane region" description="Helical" evidence="12">
    <location>
        <begin position="73"/>
        <end position="93"/>
    </location>
</feature>
<feature type="transmembrane region" description="Helical" evidence="12">
    <location>
        <begin position="185"/>
        <end position="203"/>
    </location>
</feature>
<keyword evidence="7" id="KW-0408">Iron</keyword>
<evidence type="ECO:0000256" key="9">
    <source>
        <dbReference type="ARBA" id="ARBA00023136"/>
    </source>
</evidence>
<evidence type="ECO:0000256" key="11">
    <source>
        <dbReference type="ARBA" id="ARBA00023444"/>
    </source>
</evidence>
<feature type="transmembrane region" description="Helical" evidence="12">
    <location>
        <begin position="257"/>
        <end position="278"/>
    </location>
</feature>
<feature type="transmembrane region" description="Helical" evidence="12">
    <location>
        <begin position="105"/>
        <end position="125"/>
    </location>
</feature>
<comment type="caution">
    <text evidence="13">The sequence shown here is derived from an EMBL/GenBank/DDBJ whole genome shotgun (WGS) entry which is preliminary data.</text>
</comment>
<evidence type="ECO:0000256" key="4">
    <source>
        <dbReference type="ARBA" id="ARBA00022723"/>
    </source>
</evidence>
<accession>A0ABV7H6Z2</accession>
<protein>
    <submittedName>
        <fullName evidence="13">Heme A synthase</fullName>
    </submittedName>
</protein>
<comment type="subcellular location">
    <subcellularLocation>
        <location evidence="1">Membrane</location>
        <topology evidence="1">Multi-pass membrane protein</topology>
    </subcellularLocation>
</comment>
<feature type="transmembrane region" description="Helical" evidence="12">
    <location>
        <begin position="131"/>
        <end position="157"/>
    </location>
</feature>
<name>A0ABV7H6Z2_9GAMM</name>
<keyword evidence="5 12" id="KW-1133">Transmembrane helix</keyword>
<evidence type="ECO:0000256" key="10">
    <source>
        <dbReference type="ARBA" id="ARBA00023157"/>
    </source>
</evidence>
<evidence type="ECO:0000313" key="14">
    <source>
        <dbReference type="Proteomes" id="UP001595476"/>
    </source>
</evidence>
<evidence type="ECO:0000256" key="12">
    <source>
        <dbReference type="SAM" id="Phobius"/>
    </source>
</evidence>
<keyword evidence="10" id="KW-1015">Disulfide bond</keyword>
<organism evidence="13 14">
    <name type="scientific">Litoribrevibacter euphylliae</name>
    <dbReference type="NCBI Taxonomy" id="1834034"/>
    <lineage>
        <taxon>Bacteria</taxon>
        <taxon>Pseudomonadati</taxon>
        <taxon>Pseudomonadota</taxon>
        <taxon>Gammaproteobacteria</taxon>
        <taxon>Oceanospirillales</taxon>
        <taxon>Oceanospirillaceae</taxon>
        <taxon>Litoribrevibacter</taxon>
    </lineage>
</organism>
<dbReference type="InterPro" id="IPR003780">
    <property type="entry name" value="COX15/CtaA_fam"/>
</dbReference>
<feature type="transmembrane region" description="Helical" evidence="12">
    <location>
        <begin position="290"/>
        <end position="311"/>
    </location>
</feature>
<dbReference type="Pfam" id="PF02628">
    <property type="entry name" value="COX15-CtaA"/>
    <property type="match status" value="1"/>
</dbReference>
<keyword evidence="14" id="KW-1185">Reference proteome</keyword>
<evidence type="ECO:0000256" key="6">
    <source>
        <dbReference type="ARBA" id="ARBA00023002"/>
    </source>
</evidence>
<evidence type="ECO:0000256" key="2">
    <source>
        <dbReference type="ARBA" id="ARBA00022475"/>
    </source>
</evidence>
<keyword evidence="9 12" id="KW-0472">Membrane</keyword>
<evidence type="ECO:0000256" key="1">
    <source>
        <dbReference type="ARBA" id="ARBA00004141"/>
    </source>
</evidence>
<dbReference type="PANTHER" id="PTHR35457">
    <property type="entry name" value="HEME A SYNTHASE"/>
    <property type="match status" value="1"/>
</dbReference>
<proteinExistence type="predicted"/>
<reference evidence="14" key="1">
    <citation type="journal article" date="2019" name="Int. J. Syst. Evol. Microbiol.">
        <title>The Global Catalogue of Microorganisms (GCM) 10K type strain sequencing project: providing services to taxonomists for standard genome sequencing and annotation.</title>
        <authorList>
            <consortium name="The Broad Institute Genomics Platform"/>
            <consortium name="The Broad Institute Genome Sequencing Center for Infectious Disease"/>
            <person name="Wu L."/>
            <person name="Ma J."/>
        </authorList>
    </citation>
    <scope>NUCLEOTIDE SEQUENCE [LARGE SCALE GENOMIC DNA]</scope>
    <source>
        <strain evidence="14">KCTC 52438</strain>
    </source>
</reference>